<sequence length="106" mass="11627">METSVSRRTGPDRFEISVDGAAAGFTLFVDHEGRRIFYHTEVDPEHGGRGLAGEVVGTALQRTVDEGMRVVAVCPYVKKYVNTHEEFAGHVDAATPQMLRAIPRQG</sequence>
<keyword evidence="2" id="KW-0808">Transferase</keyword>
<dbReference type="InterPro" id="IPR031165">
    <property type="entry name" value="GNAT_YJDJ"/>
</dbReference>
<dbReference type="Pfam" id="PF14542">
    <property type="entry name" value="Acetyltransf_CG"/>
    <property type="match status" value="1"/>
</dbReference>
<evidence type="ECO:0000313" key="3">
    <source>
        <dbReference type="Proteomes" id="UP000253790"/>
    </source>
</evidence>
<dbReference type="KEGG" id="orn:DV701_12435"/>
<dbReference type="PANTHER" id="PTHR31435:SF10">
    <property type="entry name" value="BSR4717 PROTEIN"/>
    <property type="match status" value="1"/>
</dbReference>
<dbReference type="Proteomes" id="UP000253790">
    <property type="component" value="Chromosome"/>
</dbReference>
<dbReference type="PROSITE" id="PS51729">
    <property type="entry name" value="GNAT_YJDJ"/>
    <property type="match status" value="1"/>
</dbReference>
<protein>
    <submittedName>
        <fullName evidence="2">N-acetyltransferase</fullName>
    </submittedName>
</protein>
<gene>
    <name evidence="2" type="ORF">DV701_12435</name>
</gene>
<dbReference type="AlphaFoldDB" id="A0A345NP58"/>
<dbReference type="OrthoDB" id="5405911at2"/>
<dbReference type="PANTHER" id="PTHR31435">
    <property type="entry name" value="PROTEIN NATD1"/>
    <property type="match status" value="1"/>
</dbReference>
<dbReference type="Gene3D" id="3.40.630.30">
    <property type="match status" value="1"/>
</dbReference>
<dbReference type="InterPro" id="IPR045057">
    <property type="entry name" value="Gcn5-rel_NAT"/>
</dbReference>
<evidence type="ECO:0000259" key="1">
    <source>
        <dbReference type="PROSITE" id="PS51729"/>
    </source>
</evidence>
<feature type="domain" description="N-acetyltransferase" evidence="1">
    <location>
        <begin position="6"/>
        <end position="92"/>
    </location>
</feature>
<accession>A0A345NP58</accession>
<dbReference type="InterPro" id="IPR016181">
    <property type="entry name" value="Acyl_CoA_acyltransferase"/>
</dbReference>
<proteinExistence type="predicted"/>
<keyword evidence="3" id="KW-1185">Reference proteome</keyword>
<dbReference type="EMBL" id="CP031229">
    <property type="protein sequence ID" value="AXH96816.1"/>
    <property type="molecule type" value="Genomic_DNA"/>
</dbReference>
<dbReference type="RefSeq" id="WP_114928672.1">
    <property type="nucleotide sequence ID" value="NZ_CP031229.1"/>
</dbReference>
<reference evidence="2 3" key="1">
    <citation type="submission" date="2018-07" db="EMBL/GenBank/DDBJ databases">
        <title>Complete genome sequencing of Ornithinimicrobium sp. AMA3305.</title>
        <authorList>
            <person name="Bae J.-W."/>
        </authorList>
    </citation>
    <scope>NUCLEOTIDE SEQUENCE [LARGE SCALE GENOMIC DNA]</scope>
    <source>
        <strain evidence="2 3">AMA3305</strain>
    </source>
</reference>
<name>A0A345NP58_9MICO</name>
<dbReference type="SUPFAM" id="SSF55729">
    <property type="entry name" value="Acyl-CoA N-acyltransferases (Nat)"/>
    <property type="match status" value="1"/>
</dbReference>
<organism evidence="2 3">
    <name type="scientific">Ornithinimicrobium avium</name>
    <dbReference type="NCBI Taxonomy" id="2283195"/>
    <lineage>
        <taxon>Bacteria</taxon>
        <taxon>Bacillati</taxon>
        <taxon>Actinomycetota</taxon>
        <taxon>Actinomycetes</taxon>
        <taxon>Micrococcales</taxon>
        <taxon>Ornithinimicrobiaceae</taxon>
        <taxon>Ornithinimicrobium</taxon>
    </lineage>
</organism>
<dbReference type="GO" id="GO:0016740">
    <property type="term" value="F:transferase activity"/>
    <property type="evidence" value="ECO:0007669"/>
    <property type="project" value="UniProtKB-KW"/>
</dbReference>
<evidence type="ECO:0000313" key="2">
    <source>
        <dbReference type="EMBL" id="AXH96816.1"/>
    </source>
</evidence>